<accession>A0AAN9I765</accession>
<protein>
    <submittedName>
        <fullName evidence="2">Uncharacterized protein</fullName>
    </submittedName>
</protein>
<dbReference type="Proteomes" id="UP001359559">
    <property type="component" value="Unassembled WGS sequence"/>
</dbReference>
<evidence type="ECO:0000313" key="3">
    <source>
        <dbReference type="Proteomes" id="UP001359559"/>
    </source>
</evidence>
<sequence>MRFILEFVSCCGLPTQQPPEPTVARAEEERSLVPAAVVSRRVSRKKHRRTGSADWRPSLGSISEDPTVLPRESPRPGTVAPARRDVNKRSVAGGGGAAKFRYRSYGDGYYGPASVPTIMPTFSPTPFMF</sequence>
<comment type="caution">
    <text evidence="2">The sequence shown here is derived from an EMBL/GenBank/DDBJ whole genome shotgun (WGS) entry which is preliminary data.</text>
</comment>
<name>A0AAN9I765_CLITE</name>
<evidence type="ECO:0000256" key="1">
    <source>
        <dbReference type="SAM" id="MobiDB-lite"/>
    </source>
</evidence>
<feature type="compositionally biased region" description="Basic residues" evidence="1">
    <location>
        <begin position="41"/>
        <end position="50"/>
    </location>
</feature>
<reference evidence="2 3" key="1">
    <citation type="submission" date="2024-01" db="EMBL/GenBank/DDBJ databases">
        <title>The genomes of 5 underutilized Papilionoideae crops provide insights into root nodulation and disease resistance.</title>
        <authorList>
            <person name="Yuan L."/>
        </authorList>
    </citation>
    <scope>NUCLEOTIDE SEQUENCE [LARGE SCALE GENOMIC DNA]</scope>
    <source>
        <strain evidence="2">LY-2023</strain>
        <tissue evidence="2">Leaf</tissue>
    </source>
</reference>
<keyword evidence="3" id="KW-1185">Reference proteome</keyword>
<dbReference type="PANTHER" id="PTHR35318">
    <property type="entry name" value="BNAA10G08410D PROTEIN"/>
    <property type="match status" value="1"/>
</dbReference>
<proteinExistence type="predicted"/>
<gene>
    <name evidence="2" type="ORF">RJT34_30251</name>
</gene>
<dbReference type="EMBL" id="JAYKXN010000008">
    <property type="protein sequence ID" value="KAK7262676.1"/>
    <property type="molecule type" value="Genomic_DNA"/>
</dbReference>
<organism evidence="2 3">
    <name type="scientific">Clitoria ternatea</name>
    <name type="common">Butterfly pea</name>
    <dbReference type="NCBI Taxonomy" id="43366"/>
    <lineage>
        <taxon>Eukaryota</taxon>
        <taxon>Viridiplantae</taxon>
        <taxon>Streptophyta</taxon>
        <taxon>Embryophyta</taxon>
        <taxon>Tracheophyta</taxon>
        <taxon>Spermatophyta</taxon>
        <taxon>Magnoliopsida</taxon>
        <taxon>eudicotyledons</taxon>
        <taxon>Gunneridae</taxon>
        <taxon>Pentapetalae</taxon>
        <taxon>rosids</taxon>
        <taxon>fabids</taxon>
        <taxon>Fabales</taxon>
        <taxon>Fabaceae</taxon>
        <taxon>Papilionoideae</taxon>
        <taxon>50 kb inversion clade</taxon>
        <taxon>NPAAA clade</taxon>
        <taxon>indigoferoid/millettioid clade</taxon>
        <taxon>Phaseoleae</taxon>
        <taxon>Clitoria</taxon>
    </lineage>
</organism>
<dbReference type="PANTHER" id="PTHR35318:SF2">
    <property type="entry name" value="OS08G0138900 PROTEIN"/>
    <property type="match status" value="1"/>
</dbReference>
<feature type="region of interest" description="Disordered" evidence="1">
    <location>
        <begin position="40"/>
        <end position="93"/>
    </location>
</feature>
<evidence type="ECO:0000313" key="2">
    <source>
        <dbReference type="EMBL" id="KAK7262676.1"/>
    </source>
</evidence>
<dbReference type="AlphaFoldDB" id="A0AAN9I765"/>